<keyword evidence="1" id="KW-0472">Membrane</keyword>
<feature type="transmembrane region" description="Helical" evidence="1">
    <location>
        <begin position="61"/>
        <end position="82"/>
    </location>
</feature>
<comment type="caution">
    <text evidence="2">The sequence shown here is derived from an EMBL/GenBank/DDBJ whole genome shotgun (WGS) entry which is preliminary data.</text>
</comment>
<evidence type="ECO:0000256" key="1">
    <source>
        <dbReference type="SAM" id="Phobius"/>
    </source>
</evidence>
<feature type="transmembrane region" description="Helical" evidence="1">
    <location>
        <begin position="20"/>
        <end position="41"/>
    </location>
</feature>
<dbReference type="Pfam" id="PF14329">
    <property type="entry name" value="DUF4386"/>
    <property type="match status" value="1"/>
</dbReference>
<feature type="transmembrane region" description="Helical" evidence="1">
    <location>
        <begin position="205"/>
        <end position="226"/>
    </location>
</feature>
<name>A0A495D0X9_9PROT</name>
<keyword evidence="1" id="KW-1133">Transmembrane helix</keyword>
<sequence length="244" mass="26206">MSALQHTDQSARRMARLAGLSYVIYSAAGIYITFGPIPGLSTLSGGDAASQPLEFLFRTGLLAEAVMYTFVVISAAAMYAVLKPVSQGGALVGAFCRLIESAMGATFIIFKYAAFAAVVNPDLSPGFSGEERSALVMLLRDVYGSAIYFLLIPMAVGGILFFALFFRARFIPRWLAAWGMLTYLVVGSVAATIVLFPSLKEHVMLFFLPGALFEWVVAFWLLFAGINTARWTGKPSATVQGAAP</sequence>
<feature type="transmembrane region" description="Helical" evidence="1">
    <location>
        <begin position="178"/>
        <end position="199"/>
    </location>
</feature>
<keyword evidence="1" id="KW-0812">Transmembrane</keyword>
<dbReference type="AlphaFoldDB" id="A0A495D0X9"/>
<evidence type="ECO:0000313" key="2">
    <source>
        <dbReference type="EMBL" id="RKQ95158.1"/>
    </source>
</evidence>
<dbReference type="InterPro" id="IPR025495">
    <property type="entry name" value="DUF4386"/>
</dbReference>
<feature type="transmembrane region" description="Helical" evidence="1">
    <location>
        <begin position="94"/>
        <end position="119"/>
    </location>
</feature>
<dbReference type="Proteomes" id="UP000273675">
    <property type="component" value="Unassembled WGS sequence"/>
</dbReference>
<feature type="transmembrane region" description="Helical" evidence="1">
    <location>
        <begin position="146"/>
        <end position="166"/>
    </location>
</feature>
<evidence type="ECO:0000313" key="3">
    <source>
        <dbReference type="Proteomes" id="UP000273675"/>
    </source>
</evidence>
<dbReference type="EMBL" id="RBIM01000007">
    <property type="protein sequence ID" value="RKQ95158.1"/>
    <property type="molecule type" value="Genomic_DNA"/>
</dbReference>
<organism evidence="2 3">
    <name type="scientific">Maricaulis maris</name>
    <dbReference type="NCBI Taxonomy" id="74318"/>
    <lineage>
        <taxon>Bacteria</taxon>
        <taxon>Pseudomonadati</taxon>
        <taxon>Pseudomonadota</taxon>
        <taxon>Alphaproteobacteria</taxon>
        <taxon>Maricaulales</taxon>
        <taxon>Maricaulaceae</taxon>
        <taxon>Maricaulis</taxon>
    </lineage>
</organism>
<gene>
    <name evidence="2" type="ORF">C7435_2845</name>
</gene>
<proteinExistence type="predicted"/>
<reference evidence="2 3" key="1">
    <citation type="submission" date="2018-10" db="EMBL/GenBank/DDBJ databases">
        <title>Genomic Encyclopedia of Type Strains, Phase IV (KMG-IV): sequencing the most valuable type-strain genomes for metagenomic binning, comparative biology and taxonomic classification.</title>
        <authorList>
            <person name="Goeker M."/>
        </authorList>
    </citation>
    <scope>NUCLEOTIDE SEQUENCE [LARGE SCALE GENOMIC DNA]</scope>
    <source>
        <strain evidence="2 3">DSM 4734</strain>
    </source>
</reference>
<accession>A0A495D0X9</accession>
<protein>
    <submittedName>
        <fullName evidence="2">Uncharacterized protein DUF4386</fullName>
    </submittedName>
</protein>